<feature type="transmembrane region" description="Helical" evidence="2">
    <location>
        <begin position="297"/>
        <end position="315"/>
    </location>
</feature>
<keyword evidence="4" id="KW-1185">Reference proteome</keyword>
<keyword evidence="2" id="KW-1133">Transmembrane helix</keyword>
<reference evidence="3 4" key="1">
    <citation type="submission" date="2016-07" db="EMBL/GenBank/DDBJ databases">
        <title>Pervasive Adenine N6-methylation of Active Genes in Fungi.</title>
        <authorList>
            <consortium name="DOE Joint Genome Institute"/>
            <person name="Mondo S.J."/>
            <person name="Dannebaum R.O."/>
            <person name="Kuo R.C."/>
            <person name="Labutti K."/>
            <person name="Haridas S."/>
            <person name="Kuo A."/>
            <person name="Salamov A."/>
            <person name="Ahrendt S.R."/>
            <person name="Lipzen A."/>
            <person name="Sullivan W."/>
            <person name="Andreopoulos W.B."/>
            <person name="Clum A."/>
            <person name="Lindquist E."/>
            <person name="Daum C."/>
            <person name="Ramamoorthy G.K."/>
            <person name="Gryganskyi A."/>
            <person name="Culley D."/>
            <person name="Magnuson J.K."/>
            <person name="James T.Y."/>
            <person name="O'Malley M.A."/>
            <person name="Stajich J.E."/>
            <person name="Spatafora J.W."/>
            <person name="Visel A."/>
            <person name="Grigoriev I.V."/>
        </authorList>
    </citation>
    <scope>NUCLEOTIDE SEQUENCE [LARGE SCALE GENOMIC DNA]</scope>
    <source>
        <strain evidence="3 4">CBS 115471</strain>
    </source>
</reference>
<feature type="transmembrane region" description="Helical" evidence="2">
    <location>
        <begin position="610"/>
        <end position="632"/>
    </location>
</feature>
<comment type="caution">
    <text evidence="3">The sequence shown here is derived from an EMBL/GenBank/DDBJ whole genome shotgun (WGS) entry which is preliminary data.</text>
</comment>
<dbReference type="AlphaFoldDB" id="A0A1Y1YBY0"/>
<accession>A0A1Y1YBY0</accession>
<keyword evidence="2" id="KW-0812">Transmembrane</keyword>
<dbReference type="EMBL" id="MCFA01000276">
    <property type="protein sequence ID" value="ORX95507.1"/>
    <property type="molecule type" value="Genomic_DNA"/>
</dbReference>
<protein>
    <submittedName>
        <fullName evidence="3">Uncharacterized protein</fullName>
    </submittedName>
</protein>
<name>A0A1Y1YBY0_9PLEO</name>
<evidence type="ECO:0000256" key="1">
    <source>
        <dbReference type="SAM" id="MobiDB-lite"/>
    </source>
</evidence>
<gene>
    <name evidence="3" type="ORF">BCR34DRAFT_607932</name>
</gene>
<evidence type="ECO:0000313" key="3">
    <source>
        <dbReference type="EMBL" id="ORX95507.1"/>
    </source>
</evidence>
<organism evidence="3 4">
    <name type="scientific">Clohesyomyces aquaticus</name>
    <dbReference type="NCBI Taxonomy" id="1231657"/>
    <lineage>
        <taxon>Eukaryota</taxon>
        <taxon>Fungi</taxon>
        <taxon>Dikarya</taxon>
        <taxon>Ascomycota</taxon>
        <taxon>Pezizomycotina</taxon>
        <taxon>Dothideomycetes</taxon>
        <taxon>Pleosporomycetidae</taxon>
        <taxon>Pleosporales</taxon>
        <taxon>Lindgomycetaceae</taxon>
        <taxon>Clohesyomyces</taxon>
    </lineage>
</organism>
<dbReference type="Proteomes" id="UP000193144">
    <property type="component" value="Unassembled WGS sequence"/>
</dbReference>
<sequence>MSDDINCNASTLALRTHKGFDFQKLFEHWTYLNATCPEGSSVFYQGTRLLSDKTCRIMTGLSEDIFTGWTPYPISVSQIRSTLFASVPDIWTRIVTWKLSLFQLLSQFPRPPLGMKVEIAVMAHLLGDPIDSLSSILLTLALCKSRVQKAKEACREVKVPESDRVWKALAMIMISYDECGKSGEAKTFLEDFQKMHRMRDIPIAGSPDNNDECASADGQMELSPLATPDPMSHRQRPTLERSRLSSGGDYQRVPSLSTDRVSVDETPNSQENRKIEYKNTYETAAFALAADRSTKTLPVAFAEIFFVGGWMIALARAASAEPGPGNWINVEAHSVAFSALYLWVTSVVVLGAIIGASQTEDSIPRILQRYEIDMNGLKEPPGGPNSSIPAILEMFGRRMEQLQNAPAQEGASISNMLERLKKDIESLQSTPCPRSINEGWCEREGLRAVNGGVYSWKPRKWRPTKEGTKQWGDVLDEANIGTGSLLWYAFVATMVVGSSLVLSSCFTYLVPPKGPSCRHIGEGFMFSCWAVSFAGEFFLERFITKDDRLFTAVVCKDVSCALINISIILITQWGIFYRCACWTDLGRKGLALPQIPEIKRELMDMIRDTFPWVVGGAITFHILFCLLVAVCYRDALRVFLQRDDGMSNFWWRNPKQRKKRLSGQEAAPHEPPR</sequence>
<keyword evidence="2" id="KW-0472">Membrane</keyword>
<feature type="region of interest" description="Disordered" evidence="1">
    <location>
        <begin position="221"/>
        <end position="271"/>
    </location>
</feature>
<feature type="compositionally biased region" description="Polar residues" evidence="1">
    <location>
        <begin position="254"/>
        <end position="270"/>
    </location>
</feature>
<dbReference type="OrthoDB" id="3010248at2759"/>
<feature type="transmembrane region" description="Helical" evidence="2">
    <location>
        <begin position="485"/>
        <end position="511"/>
    </location>
</feature>
<evidence type="ECO:0000256" key="2">
    <source>
        <dbReference type="SAM" id="Phobius"/>
    </source>
</evidence>
<proteinExistence type="predicted"/>
<evidence type="ECO:0000313" key="4">
    <source>
        <dbReference type="Proteomes" id="UP000193144"/>
    </source>
</evidence>
<feature type="transmembrane region" description="Helical" evidence="2">
    <location>
        <begin position="335"/>
        <end position="356"/>
    </location>
</feature>
<dbReference type="STRING" id="1231657.A0A1Y1YBY0"/>
<feature type="transmembrane region" description="Helical" evidence="2">
    <location>
        <begin position="523"/>
        <end position="539"/>
    </location>
</feature>
<feature type="transmembrane region" description="Helical" evidence="2">
    <location>
        <begin position="560"/>
        <end position="577"/>
    </location>
</feature>